<comment type="caution">
    <text evidence="8">The sequence shown here is derived from an EMBL/GenBank/DDBJ whole genome shotgun (WGS) entry which is preliminary data.</text>
</comment>
<protein>
    <submittedName>
        <fullName evidence="8">Cytochrome P450</fullName>
    </submittedName>
</protein>
<evidence type="ECO:0000313" key="8">
    <source>
        <dbReference type="EMBL" id="MBB5077947.1"/>
    </source>
</evidence>
<keyword evidence="9" id="KW-1185">Reference proteome</keyword>
<dbReference type="PROSITE" id="PS00086">
    <property type="entry name" value="CYTOCHROME_P450"/>
    <property type="match status" value="1"/>
</dbReference>
<dbReference type="Gene3D" id="1.10.630.10">
    <property type="entry name" value="Cytochrome P450"/>
    <property type="match status" value="1"/>
</dbReference>
<dbReference type="Pfam" id="PF00067">
    <property type="entry name" value="p450"/>
    <property type="match status" value="1"/>
</dbReference>
<comment type="similarity">
    <text evidence="1 7">Belongs to the cytochrome P450 family.</text>
</comment>
<accession>A0A7W8A1N8</accession>
<dbReference type="SUPFAM" id="SSF48264">
    <property type="entry name" value="Cytochrome P450"/>
    <property type="match status" value="1"/>
</dbReference>
<keyword evidence="5 7" id="KW-0408">Iron</keyword>
<dbReference type="PANTHER" id="PTHR46696">
    <property type="entry name" value="P450, PUTATIVE (EUROFUNG)-RELATED"/>
    <property type="match status" value="1"/>
</dbReference>
<dbReference type="InterPro" id="IPR001128">
    <property type="entry name" value="Cyt_P450"/>
</dbReference>
<sequence>MADFEHFPFPSGPRGAPSDLYAVRREKEPLGLIQVPSGDVVHLATRYEDAAMVLTDPRFSRDLSYPGAPRMFSGFTIAEAPGGLISMDPPDHTRLRRLLSGTFTPRQVNGWRPRLRELATDLADRLPAEFDFVTEFAFPLPVQVICDVMGVPGIDSERVRRWSDAMLSSSGLTEEEKAHSAAEFYAYCATMIAEHRDTPGDGLLAAMIEARDGADRLTEEELVRMTLGLFLAGHETTGSILSRMALRLLAPRDGFERLVADPGVIPKAAEELFRVEQPGDSPLIRVATEDVELPSGTIRKGEGVIASFAGANFDPGVFPSPATMDFDRAAGQSHLSFGRGAHYCVGANLATAEVQEFLGVLAARMPGLRLAVPAEEVEWTAGSIMVRPLHLPVRR</sequence>
<dbReference type="InterPro" id="IPR017972">
    <property type="entry name" value="Cyt_P450_CS"/>
</dbReference>
<dbReference type="RefSeq" id="WP_184962254.1">
    <property type="nucleotide sequence ID" value="NZ_JACHIN010000004.1"/>
</dbReference>
<dbReference type="CDD" id="cd11031">
    <property type="entry name" value="Cyp158A-like"/>
    <property type="match status" value="1"/>
</dbReference>
<keyword evidence="2 7" id="KW-0349">Heme</keyword>
<gene>
    <name evidence="8" type="ORF">HNR40_003422</name>
</gene>
<evidence type="ECO:0000256" key="3">
    <source>
        <dbReference type="ARBA" id="ARBA00022723"/>
    </source>
</evidence>
<dbReference type="EMBL" id="JACHIN010000004">
    <property type="protein sequence ID" value="MBB5077947.1"/>
    <property type="molecule type" value="Genomic_DNA"/>
</dbReference>
<dbReference type="InterPro" id="IPR036396">
    <property type="entry name" value="Cyt_P450_sf"/>
</dbReference>
<proteinExistence type="inferred from homology"/>
<keyword evidence="4 7" id="KW-0560">Oxidoreductase</keyword>
<dbReference type="PANTHER" id="PTHR46696:SF1">
    <property type="entry name" value="CYTOCHROME P450 YJIB-RELATED"/>
    <property type="match status" value="1"/>
</dbReference>
<organism evidence="8 9">
    <name type="scientific">Nonomuraea endophytica</name>
    <dbReference type="NCBI Taxonomy" id="714136"/>
    <lineage>
        <taxon>Bacteria</taxon>
        <taxon>Bacillati</taxon>
        <taxon>Actinomycetota</taxon>
        <taxon>Actinomycetes</taxon>
        <taxon>Streptosporangiales</taxon>
        <taxon>Streptosporangiaceae</taxon>
        <taxon>Nonomuraea</taxon>
    </lineage>
</organism>
<evidence type="ECO:0000256" key="2">
    <source>
        <dbReference type="ARBA" id="ARBA00022617"/>
    </source>
</evidence>
<dbReference type="AlphaFoldDB" id="A0A7W8A1N8"/>
<dbReference type="InterPro" id="IPR002397">
    <property type="entry name" value="Cyt_P450_B"/>
</dbReference>
<evidence type="ECO:0000256" key="1">
    <source>
        <dbReference type="ARBA" id="ARBA00010617"/>
    </source>
</evidence>
<dbReference type="PRINTS" id="PR00359">
    <property type="entry name" value="BP450"/>
</dbReference>
<dbReference type="FunFam" id="1.10.630.10:FF:000018">
    <property type="entry name" value="Cytochrome P450 monooxygenase"/>
    <property type="match status" value="1"/>
</dbReference>
<dbReference type="GO" id="GO:0005506">
    <property type="term" value="F:iron ion binding"/>
    <property type="evidence" value="ECO:0007669"/>
    <property type="project" value="InterPro"/>
</dbReference>
<name>A0A7W8A1N8_9ACTN</name>
<evidence type="ECO:0000256" key="4">
    <source>
        <dbReference type="ARBA" id="ARBA00023002"/>
    </source>
</evidence>
<dbReference type="Proteomes" id="UP000568380">
    <property type="component" value="Unassembled WGS sequence"/>
</dbReference>
<keyword evidence="3 7" id="KW-0479">Metal-binding</keyword>
<dbReference type="GO" id="GO:0020037">
    <property type="term" value="F:heme binding"/>
    <property type="evidence" value="ECO:0007669"/>
    <property type="project" value="InterPro"/>
</dbReference>
<evidence type="ECO:0000256" key="5">
    <source>
        <dbReference type="ARBA" id="ARBA00023004"/>
    </source>
</evidence>
<evidence type="ECO:0000313" key="9">
    <source>
        <dbReference type="Proteomes" id="UP000568380"/>
    </source>
</evidence>
<reference evidence="8 9" key="1">
    <citation type="submission" date="2020-08" db="EMBL/GenBank/DDBJ databases">
        <title>Genomic Encyclopedia of Type Strains, Phase IV (KMG-IV): sequencing the most valuable type-strain genomes for metagenomic binning, comparative biology and taxonomic classification.</title>
        <authorList>
            <person name="Goeker M."/>
        </authorList>
    </citation>
    <scope>NUCLEOTIDE SEQUENCE [LARGE SCALE GENOMIC DNA]</scope>
    <source>
        <strain evidence="8 9">DSM 45385</strain>
    </source>
</reference>
<keyword evidence="6 7" id="KW-0503">Monooxygenase</keyword>
<dbReference type="GO" id="GO:0016705">
    <property type="term" value="F:oxidoreductase activity, acting on paired donors, with incorporation or reduction of molecular oxygen"/>
    <property type="evidence" value="ECO:0007669"/>
    <property type="project" value="InterPro"/>
</dbReference>
<evidence type="ECO:0000256" key="7">
    <source>
        <dbReference type="RuleBase" id="RU000461"/>
    </source>
</evidence>
<evidence type="ECO:0000256" key="6">
    <source>
        <dbReference type="ARBA" id="ARBA00023033"/>
    </source>
</evidence>
<dbReference type="GO" id="GO:0004497">
    <property type="term" value="F:monooxygenase activity"/>
    <property type="evidence" value="ECO:0007669"/>
    <property type="project" value="UniProtKB-KW"/>
</dbReference>